<evidence type="ECO:0000256" key="1">
    <source>
        <dbReference type="SAM" id="MobiDB-lite"/>
    </source>
</evidence>
<organism evidence="2 3">
    <name type="scientific">Antrihabitans cavernicola</name>
    <dbReference type="NCBI Taxonomy" id="2495913"/>
    <lineage>
        <taxon>Bacteria</taxon>
        <taxon>Bacillati</taxon>
        <taxon>Actinomycetota</taxon>
        <taxon>Actinomycetes</taxon>
        <taxon>Mycobacteriales</taxon>
        <taxon>Nocardiaceae</taxon>
        <taxon>Antrihabitans</taxon>
    </lineage>
</organism>
<feature type="compositionally biased region" description="Basic and acidic residues" evidence="1">
    <location>
        <begin position="52"/>
        <end position="63"/>
    </location>
</feature>
<accession>A0A5A7S4V9</accession>
<keyword evidence="3" id="KW-1185">Reference proteome</keyword>
<feature type="region of interest" description="Disordered" evidence="1">
    <location>
        <begin position="1"/>
        <end position="79"/>
    </location>
</feature>
<dbReference type="AlphaFoldDB" id="A0A5A7S4V9"/>
<reference evidence="2 3" key="1">
    <citation type="submission" date="2019-07" db="EMBL/GenBank/DDBJ databases">
        <title>Rhodococcus cavernicolus sp. nov., isolated from a cave.</title>
        <authorList>
            <person name="Lee S.D."/>
        </authorList>
    </citation>
    <scope>NUCLEOTIDE SEQUENCE [LARGE SCALE GENOMIC DNA]</scope>
    <source>
        <strain evidence="2 3">C1-24</strain>
    </source>
</reference>
<protein>
    <submittedName>
        <fullName evidence="2">Uncharacterized protein</fullName>
    </submittedName>
</protein>
<gene>
    <name evidence="2" type="ORF">FOY51_26185</name>
</gene>
<proteinExistence type="predicted"/>
<dbReference type="Proteomes" id="UP000322244">
    <property type="component" value="Unassembled WGS sequence"/>
</dbReference>
<evidence type="ECO:0000313" key="3">
    <source>
        <dbReference type="Proteomes" id="UP000322244"/>
    </source>
</evidence>
<dbReference type="RefSeq" id="WP_149433210.1">
    <property type="nucleotide sequence ID" value="NZ_VLNY01000027.1"/>
</dbReference>
<evidence type="ECO:0000313" key="2">
    <source>
        <dbReference type="EMBL" id="KAA0016502.1"/>
    </source>
</evidence>
<comment type="caution">
    <text evidence="2">The sequence shown here is derived from an EMBL/GenBank/DDBJ whole genome shotgun (WGS) entry which is preliminary data.</text>
</comment>
<name>A0A5A7S4V9_9NOCA</name>
<feature type="compositionally biased region" description="Polar residues" evidence="1">
    <location>
        <begin position="1"/>
        <end position="10"/>
    </location>
</feature>
<sequence>MSTDDSSGNIANGGEPACSPDQDGTPVRRWTRDEQDAAVPIPLPTTEPDVSGEVRDNRHERNRNGQSESAGRPESGDAT</sequence>
<dbReference type="EMBL" id="VLNY01000027">
    <property type="protein sequence ID" value="KAA0016502.1"/>
    <property type="molecule type" value="Genomic_DNA"/>
</dbReference>